<keyword evidence="4" id="KW-1185">Reference proteome</keyword>
<evidence type="ECO:0000256" key="2">
    <source>
        <dbReference type="ARBA" id="ARBA00022737"/>
    </source>
</evidence>
<dbReference type="InterPro" id="IPR032675">
    <property type="entry name" value="LRR_dom_sf"/>
</dbReference>
<evidence type="ECO:0000313" key="5">
    <source>
        <dbReference type="RefSeq" id="XP_023555952.1"/>
    </source>
</evidence>
<protein>
    <submittedName>
        <fullName evidence="5">Leucine-rich repeat-containing protein 63</fullName>
    </submittedName>
</protein>
<dbReference type="Pfam" id="PF13855">
    <property type="entry name" value="LRR_8"/>
    <property type="match status" value="1"/>
</dbReference>
<keyword evidence="1" id="KW-0433">Leucine-rich repeat</keyword>
<dbReference type="OrthoDB" id="660555at2759"/>
<evidence type="ECO:0000256" key="1">
    <source>
        <dbReference type="ARBA" id="ARBA00022614"/>
    </source>
</evidence>
<gene>
    <name evidence="5" type="primary">Lrrc63</name>
</gene>
<dbReference type="InterPro" id="IPR050216">
    <property type="entry name" value="LRR_domain-containing"/>
</dbReference>
<dbReference type="InterPro" id="IPR003591">
    <property type="entry name" value="Leu-rich_rpt_typical-subtyp"/>
</dbReference>
<dbReference type="SMART" id="SM00369">
    <property type="entry name" value="LRR_TYP"/>
    <property type="match status" value="3"/>
</dbReference>
<dbReference type="SUPFAM" id="SSF52058">
    <property type="entry name" value="L domain-like"/>
    <property type="match status" value="1"/>
</dbReference>
<dbReference type="PROSITE" id="PS51450">
    <property type="entry name" value="LRR"/>
    <property type="match status" value="1"/>
</dbReference>
<sequence length="596" mass="68197">MEQYPQLLRRPLPPQISNVPSDKKKIHRAKTDKTKPRHIKFTGTKDEISSVKRDTTSPNIIPRRQPHVVVHIQNIILDYPEPERVTPIIYRSTKNIYSHIPDTVIAPMFFPSHHSASTQIFRKKTNLIESSRKSPKAPHKIENIYIDEKLQNILILSSTSSKTVNVSCPIIETDFKNVRPEHQLFPRSQIYAVTSPLRTIAVPTPLPSTSSTREESQWYAPFPQNVGIFGKVILNINPFPANISIPKPTSPRKPRRQSVIETLASEIEKAENIPRPPEGVTTRRTIDYSDAHILRGEGFKTVTATEYETVKAMTELAVVTCQMHGRNALNLKGFFIMNCPDLTPLALQLVYLNLSFNDFSIFPMEVLCLTNLQVLKMRNNPIKAIPSDIQQLKFLRIFSIAFNFISDLPFGLFSLFHLEELDISYNEITSIPNDIQKLRSLEKLNIDGNYLFHLPPGILKLNLTAISFENTFTNHRFWTETSLNSPPKLTHITSLFIVRNSLYTSYDMMPGKIKRLLKYTARCEWCHGPKFGEGFGIIRSCNIFGVSQLPIMFHVCSSSCYRELRESSFIFEGFLGRKLTLNMDWVRKASDVSYHP</sequence>
<dbReference type="RefSeq" id="XP_023555952.1">
    <property type="nucleotide sequence ID" value="XM_023700184.1"/>
</dbReference>
<dbReference type="PANTHER" id="PTHR48051">
    <property type="match status" value="1"/>
</dbReference>
<dbReference type="GO" id="GO:0005737">
    <property type="term" value="C:cytoplasm"/>
    <property type="evidence" value="ECO:0007669"/>
    <property type="project" value="TreeGrafter"/>
</dbReference>
<dbReference type="Gene3D" id="3.80.10.10">
    <property type="entry name" value="Ribonuclease Inhibitor"/>
    <property type="match status" value="1"/>
</dbReference>
<proteinExistence type="predicted"/>
<accession>A0A6P6D780</accession>
<dbReference type="PANTHER" id="PTHR48051:SF1">
    <property type="entry name" value="RAS SUPPRESSOR PROTEIN 1"/>
    <property type="match status" value="1"/>
</dbReference>
<keyword evidence="2" id="KW-0677">Repeat</keyword>
<name>A0A6P6D780_OCTDE</name>
<evidence type="ECO:0000256" key="3">
    <source>
        <dbReference type="SAM" id="MobiDB-lite"/>
    </source>
</evidence>
<dbReference type="Proteomes" id="UP000515203">
    <property type="component" value="Unplaced"/>
</dbReference>
<organism evidence="4 5">
    <name type="scientific">Octodon degus</name>
    <name type="common">Degu</name>
    <name type="synonym">Sciurus degus</name>
    <dbReference type="NCBI Taxonomy" id="10160"/>
    <lineage>
        <taxon>Eukaryota</taxon>
        <taxon>Metazoa</taxon>
        <taxon>Chordata</taxon>
        <taxon>Craniata</taxon>
        <taxon>Vertebrata</taxon>
        <taxon>Euteleostomi</taxon>
        <taxon>Mammalia</taxon>
        <taxon>Eutheria</taxon>
        <taxon>Euarchontoglires</taxon>
        <taxon>Glires</taxon>
        <taxon>Rodentia</taxon>
        <taxon>Hystricomorpha</taxon>
        <taxon>Octodontidae</taxon>
        <taxon>Octodon</taxon>
    </lineage>
</organism>
<dbReference type="InParanoid" id="A0A6P6D780"/>
<feature type="compositionally biased region" description="Low complexity" evidence="3">
    <location>
        <begin position="1"/>
        <end position="10"/>
    </location>
</feature>
<evidence type="ECO:0000313" key="4">
    <source>
        <dbReference type="Proteomes" id="UP000515203"/>
    </source>
</evidence>
<dbReference type="CTD" id="220416"/>
<feature type="region of interest" description="Disordered" evidence="3">
    <location>
        <begin position="1"/>
        <end position="34"/>
    </location>
</feature>
<dbReference type="AlphaFoldDB" id="A0A6P6D780"/>
<reference evidence="5" key="1">
    <citation type="submission" date="2025-08" db="UniProtKB">
        <authorList>
            <consortium name="RefSeq"/>
        </authorList>
    </citation>
    <scope>IDENTIFICATION</scope>
</reference>
<dbReference type="GeneID" id="101576947"/>
<dbReference type="InterPro" id="IPR001611">
    <property type="entry name" value="Leu-rich_rpt"/>
</dbReference>